<organism evidence="1 2">
    <name type="scientific">Populus alba</name>
    <name type="common">White poplar</name>
    <dbReference type="NCBI Taxonomy" id="43335"/>
    <lineage>
        <taxon>Eukaryota</taxon>
        <taxon>Viridiplantae</taxon>
        <taxon>Streptophyta</taxon>
        <taxon>Embryophyta</taxon>
        <taxon>Tracheophyta</taxon>
        <taxon>Spermatophyta</taxon>
        <taxon>Magnoliopsida</taxon>
        <taxon>eudicotyledons</taxon>
        <taxon>Gunneridae</taxon>
        <taxon>Pentapetalae</taxon>
        <taxon>rosids</taxon>
        <taxon>fabids</taxon>
        <taxon>Malpighiales</taxon>
        <taxon>Salicaceae</taxon>
        <taxon>Saliceae</taxon>
        <taxon>Populus</taxon>
    </lineage>
</organism>
<reference evidence="1 2" key="1">
    <citation type="journal article" date="2024" name="Plant Biotechnol. J.">
        <title>Genome and CRISPR/Cas9 system of a widespread forest tree (Populus alba) in the world.</title>
        <authorList>
            <person name="Liu Y.J."/>
            <person name="Jiang P.F."/>
            <person name="Han X.M."/>
            <person name="Li X.Y."/>
            <person name="Wang H.M."/>
            <person name="Wang Y.J."/>
            <person name="Wang X.X."/>
            <person name="Zeng Q.Y."/>
        </authorList>
    </citation>
    <scope>NUCLEOTIDE SEQUENCE [LARGE SCALE GENOMIC DNA]</scope>
    <source>
        <strain evidence="2">cv. PAL-ZL1</strain>
    </source>
</reference>
<gene>
    <name evidence="1" type="ORF">D5086_016957</name>
</gene>
<sequence length="348" mass="39479">MISYTPQFSLAASRIHHSYINFLALYLANARVQLPKLCQQLTIFVHEADHAILVATDVAAEGVDIPGVRTVVRYQLPHSAEVYVHRSGRTTRAFTDGCSIALISSNDTSKFASLCKSFSRESFQRFPFEESSYLPEVMRRLSPTRQIDKITRKDSQEKERKTWFERNADSVELMVENDDSEKERELNSLLSRPLQPKSVSHRYLAGCPNLIPPVPSLQYLVHLVYTSGRIKAGRPAVLFIKESSWQPLDRPVLILQKLKAHHVTGNFENALKAFLTLVLILKMCLIGISKEIQIVHICHPLSFHIVWFLASIIALYPVLRICEDPYLKLARTCNVNVIDSNQAVSPNN</sequence>
<comment type="caution">
    <text evidence="1">The sequence shown here is derived from an EMBL/GenBank/DDBJ whole genome shotgun (WGS) entry which is preliminary data.</text>
</comment>
<proteinExistence type="predicted"/>
<accession>A0ACC4BW18</accession>
<evidence type="ECO:0000313" key="1">
    <source>
        <dbReference type="EMBL" id="KAL3582625.1"/>
    </source>
</evidence>
<keyword evidence="2" id="KW-1185">Reference proteome</keyword>
<protein>
    <submittedName>
        <fullName evidence="1">Uncharacterized protein</fullName>
    </submittedName>
</protein>
<name>A0ACC4BW18_POPAL</name>
<evidence type="ECO:0000313" key="2">
    <source>
        <dbReference type="Proteomes" id="UP000309997"/>
    </source>
</evidence>
<dbReference type="Proteomes" id="UP000309997">
    <property type="component" value="Unassembled WGS sequence"/>
</dbReference>
<dbReference type="EMBL" id="RCHU02000008">
    <property type="protein sequence ID" value="KAL3582625.1"/>
    <property type="molecule type" value="Genomic_DNA"/>
</dbReference>